<dbReference type="Pfam" id="PF25967">
    <property type="entry name" value="RND-MFP_C"/>
    <property type="match status" value="1"/>
</dbReference>
<dbReference type="Gene3D" id="2.40.420.20">
    <property type="match status" value="1"/>
</dbReference>
<feature type="chain" id="PRO_5016953684" evidence="4">
    <location>
        <begin position="31"/>
        <end position="408"/>
    </location>
</feature>
<dbReference type="Gene3D" id="2.40.50.100">
    <property type="match status" value="1"/>
</dbReference>
<dbReference type="Pfam" id="PF25876">
    <property type="entry name" value="HH_MFP_RND"/>
    <property type="match status" value="1"/>
</dbReference>
<feature type="signal peptide" evidence="4">
    <location>
        <begin position="1"/>
        <end position="30"/>
    </location>
</feature>
<dbReference type="Proteomes" id="UP000264589">
    <property type="component" value="Unassembled WGS sequence"/>
</dbReference>
<accession>A0A371RL16</accession>
<reference evidence="9 10" key="1">
    <citation type="submission" date="2018-08" db="EMBL/GenBank/DDBJ databases">
        <title>Parvularcula sp. SM1705, isolated from surface water of the South Sea China.</title>
        <authorList>
            <person name="Sun L."/>
        </authorList>
    </citation>
    <scope>NUCLEOTIDE SEQUENCE [LARGE SCALE GENOMIC DNA]</scope>
    <source>
        <strain evidence="9 10">SM1705</strain>
    </source>
</reference>
<dbReference type="EMBL" id="QUQO01000001">
    <property type="protein sequence ID" value="RFB06134.1"/>
    <property type="molecule type" value="Genomic_DNA"/>
</dbReference>
<dbReference type="FunFam" id="2.40.420.20:FF:000001">
    <property type="entry name" value="Efflux RND transporter periplasmic adaptor subunit"/>
    <property type="match status" value="1"/>
</dbReference>
<evidence type="ECO:0000313" key="9">
    <source>
        <dbReference type="EMBL" id="RFB06134.1"/>
    </source>
</evidence>
<dbReference type="Gene3D" id="1.10.287.470">
    <property type="entry name" value="Helix hairpin bin"/>
    <property type="match status" value="1"/>
</dbReference>
<proteinExistence type="inferred from homology"/>
<dbReference type="NCBIfam" id="TIGR01730">
    <property type="entry name" value="RND_mfp"/>
    <property type="match status" value="1"/>
</dbReference>
<dbReference type="AlphaFoldDB" id="A0A371RL16"/>
<dbReference type="Pfam" id="PF25944">
    <property type="entry name" value="Beta-barrel_RND"/>
    <property type="match status" value="1"/>
</dbReference>
<dbReference type="GO" id="GO:0022857">
    <property type="term" value="F:transmembrane transporter activity"/>
    <property type="evidence" value="ECO:0007669"/>
    <property type="project" value="InterPro"/>
</dbReference>
<dbReference type="InterPro" id="IPR058624">
    <property type="entry name" value="MdtA-like_HH"/>
</dbReference>
<feature type="compositionally biased region" description="Low complexity" evidence="3">
    <location>
        <begin position="394"/>
        <end position="408"/>
    </location>
</feature>
<dbReference type="InterPro" id="IPR058625">
    <property type="entry name" value="MdtA-like_BSH"/>
</dbReference>
<evidence type="ECO:0000259" key="6">
    <source>
        <dbReference type="Pfam" id="PF25917"/>
    </source>
</evidence>
<dbReference type="InterPro" id="IPR058626">
    <property type="entry name" value="MdtA-like_b-barrel"/>
</dbReference>
<comment type="similarity">
    <text evidence="2">Belongs to the membrane fusion protein (MFP) (TC 8.A.1) family.</text>
</comment>
<name>A0A371RL16_9PROT</name>
<dbReference type="SUPFAM" id="SSF111369">
    <property type="entry name" value="HlyD-like secretion proteins"/>
    <property type="match status" value="1"/>
</dbReference>
<keyword evidence="4" id="KW-0732">Signal</keyword>
<dbReference type="InParanoid" id="A0A371RL16"/>
<dbReference type="GO" id="GO:0005886">
    <property type="term" value="C:plasma membrane"/>
    <property type="evidence" value="ECO:0007669"/>
    <property type="project" value="TreeGrafter"/>
</dbReference>
<dbReference type="InterPro" id="IPR006143">
    <property type="entry name" value="RND_pump_MFP"/>
</dbReference>
<dbReference type="GO" id="GO:0030313">
    <property type="term" value="C:cell envelope"/>
    <property type="evidence" value="ECO:0007669"/>
    <property type="project" value="UniProtKB-SubCell"/>
</dbReference>
<protein>
    <submittedName>
        <fullName evidence="9">Efflux RND transporter periplasmic adaptor subunit</fullName>
    </submittedName>
</protein>
<organism evidence="9 10">
    <name type="scientific">Parvularcula marina</name>
    <dbReference type="NCBI Taxonomy" id="2292771"/>
    <lineage>
        <taxon>Bacteria</taxon>
        <taxon>Pseudomonadati</taxon>
        <taxon>Pseudomonadota</taxon>
        <taxon>Alphaproteobacteria</taxon>
        <taxon>Parvularculales</taxon>
        <taxon>Parvularculaceae</taxon>
        <taxon>Parvularcula</taxon>
    </lineage>
</organism>
<evidence type="ECO:0000256" key="4">
    <source>
        <dbReference type="SAM" id="SignalP"/>
    </source>
</evidence>
<dbReference type="Pfam" id="PF25917">
    <property type="entry name" value="BSH_RND"/>
    <property type="match status" value="1"/>
</dbReference>
<feature type="region of interest" description="Disordered" evidence="3">
    <location>
        <begin position="389"/>
        <end position="408"/>
    </location>
</feature>
<dbReference type="InterPro" id="IPR058627">
    <property type="entry name" value="MdtA-like_C"/>
</dbReference>
<feature type="domain" description="Multidrug resistance protein MdtA-like alpha-helical hairpin" evidence="5">
    <location>
        <begin position="119"/>
        <end position="187"/>
    </location>
</feature>
<evidence type="ECO:0000259" key="7">
    <source>
        <dbReference type="Pfam" id="PF25944"/>
    </source>
</evidence>
<keyword evidence="10" id="KW-1185">Reference proteome</keyword>
<dbReference type="OrthoDB" id="9816569at2"/>
<evidence type="ECO:0000256" key="1">
    <source>
        <dbReference type="ARBA" id="ARBA00004196"/>
    </source>
</evidence>
<feature type="domain" description="Multidrug resistance protein MdtA-like beta-barrel" evidence="7">
    <location>
        <begin position="224"/>
        <end position="312"/>
    </location>
</feature>
<sequence>MTVDHSTARTSAVSRRFAPLFLLFAPVALALTGCGAESEEVGAHGAAAPAMQVATEAAEGENIELTASLQGRTRPFAVSEVRPQVSGLIQKRLFEEGEAVEEGTPLYQIEDSEYRAAVESASASLARARANANVAVQNAERLKGLVAIKAVSDQQYDEAEAAAAQARADVAMANAALTQAKINLDRTTIRAPISGKIGRSSVTPGALVTQNQASTLATIRQLDPLYVDLTAAATDVLRWKRAMASDLTSAETKVPVTVTLEDGSTYEHQGQLAFSEVSVDETSGTVVLRAIVPNPDGYLLPGMFVRASLPVGQLEDAILVSQAAVMRTPTAEPYVLVVGENGTAEQRMLTIAQARAGDWVVTGGLSEGSQVITSGLQMLRPGAPVAAMEKTQDNSSSNVANAAGNAAL</sequence>
<dbReference type="FunCoup" id="A0A371RL16">
    <property type="interactions" value="395"/>
</dbReference>
<feature type="domain" description="Multidrug resistance protein MdtA-like barrel-sandwich hybrid" evidence="6">
    <location>
        <begin position="79"/>
        <end position="219"/>
    </location>
</feature>
<dbReference type="PANTHER" id="PTHR30158">
    <property type="entry name" value="ACRA/E-RELATED COMPONENT OF DRUG EFFLUX TRANSPORTER"/>
    <property type="match status" value="1"/>
</dbReference>
<dbReference type="PANTHER" id="PTHR30158:SF3">
    <property type="entry name" value="MULTIDRUG EFFLUX PUMP SUBUNIT ACRA-RELATED"/>
    <property type="match status" value="1"/>
</dbReference>
<comment type="subcellular location">
    <subcellularLocation>
        <location evidence="1">Cell envelope</location>
    </subcellularLocation>
</comment>
<dbReference type="Gene3D" id="2.40.30.170">
    <property type="match status" value="1"/>
</dbReference>
<evidence type="ECO:0000259" key="8">
    <source>
        <dbReference type="Pfam" id="PF25967"/>
    </source>
</evidence>
<dbReference type="RefSeq" id="WP_116392767.1">
    <property type="nucleotide sequence ID" value="NZ_QUQO01000001.1"/>
</dbReference>
<evidence type="ECO:0000313" key="10">
    <source>
        <dbReference type="Proteomes" id="UP000264589"/>
    </source>
</evidence>
<gene>
    <name evidence="9" type="ORF">DX908_13170</name>
</gene>
<evidence type="ECO:0000256" key="2">
    <source>
        <dbReference type="ARBA" id="ARBA00009477"/>
    </source>
</evidence>
<comment type="caution">
    <text evidence="9">The sequence shown here is derived from an EMBL/GenBank/DDBJ whole genome shotgun (WGS) entry which is preliminary data.</text>
</comment>
<feature type="domain" description="Multidrug resistance protein MdtA-like C-terminal permuted SH3" evidence="8">
    <location>
        <begin position="316"/>
        <end position="377"/>
    </location>
</feature>
<evidence type="ECO:0000259" key="5">
    <source>
        <dbReference type="Pfam" id="PF25876"/>
    </source>
</evidence>
<dbReference type="GO" id="GO:0046677">
    <property type="term" value="P:response to antibiotic"/>
    <property type="evidence" value="ECO:0007669"/>
    <property type="project" value="TreeGrafter"/>
</dbReference>
<evidence type="ECO:0000256" key="3">
    <source>
        <dbReference type="SAM" id="MobiDB-lite"/>
    </source>
</evidence>